<sequence length="246" mass="26939">MATREIYETSFDEDVQTESSANQCPECDGWVTTNSVETVCEDCGLVIDENRIDHGPEWRSFDEDERERTGAPLTAARHDRGLSTEIGRSTDANGNELSGQKRRRMARMRREQSRGRFQSKAERNLAHGLGEVRRVASVLELSDSIRDQACQLFRSAQNEDLLRGQSIEAIAAASVYGACRCNGHSRLLDDVVNILLDDSLAPVLVGSRVCSRSRVSVVSSTTVLTPLSSRASLTSNDGGACAILFG</sequence>
<dbReference type="InterPro" id="IPR013137">
    <property type="entry name" value="Znf_TFIIB"/>
</dbReference>
<dbReference type="SUPFAM" id="SSF47954">
    <property type="entry name" value="Cyclin-like"/>
    <property type="match status" value="1"/>
</dbReference>
<dbReference type="EMBL" id="AOHU01000062">
    <property type="protein sequence ID" value="ELY30771.1"/>
    <property type="molecule type" value="Genomic_DNA"/>
</dbReference>
<name>A0A384KJR4_HALVD</name>
<keyword evidence="1" id="KW-0677">Repeat</keyword>
<feature type="compositionally biased region" description="Polar residues" evidence="6">
    <location>
        <begin position="86"/>
        <end position="97"/>
    </location>
</feature>
<protein>
    <submittedName>
        <fullName evidence="9">Transcription initiation factor TFB</fullName>
    </submittedName>
</protein>
<dbReference type="GO" id="GO:0017025">
    <property type="term" value="F:TBP-class protein binding"/>
    <property type="evidence" value="ECO:0007669"/>
    <property type="project" value="InterPro"/>
</dbReference>
<keyword evidence="3" id="KW-0862">Zinc</keyword>
<dbReference type="PRINTS" id="PR00685">
    <property type="entry name" value="TIFACTORIIB"/>
</dbReference>
<evidence type="ECO:0000313" key="10">
    <source>
        <dbReference type="Proteomes" id="UP000011532"/>
    </source>
</evidence>
<dbReference type="Pfam" id="PF08271">
    <property type="entry name" value="Zn_Ribbon_TF"/>
    <property type="match status" value="1"/>
</dbReference>
<keyword evidence="5" id="KW-0804">Transcription</keyword>
<dbReference type="Gene3D" id="1.10.472.170">
    <property type="match status" value="1"/>
</dbReference>
<proteinExistence type="predicted"/>
<evidence type="ECO:0000256" key="3">
    <source>
        <dbReference type="ARBA" id="ARBA00022833"/>
    </source>
</evidence>
<evidence type="ECO:0000256" key="5">
    <source>
        <dbReference type="ARBA" id="ARBA00023163"/>
    </source>
</evidence>
<dbReference type="GO" id="GO:0070897">
    <property type="term" value="P:transcription preinitiation complex assembly"/>
    <property type="evidence" value="ECO:0007669"/>
    <property type="project" value="InterPro"/>
</dbReference>
<organism evidence="9 10">
    <name type="scientific">Haloferax volcanii (strain ATCC 29605 / DSM 3757 / JCM 8879 / NBRC 14742 / NCIMB 2012 / VKM B-1768 / DS2)</name>
    <name type="common">Halobacterium volcanii</name>
    <dbReference type="NCBI Taxonomy" id="309800"/>
    <lineage>
        <taxon>Archaea</taxon>
        <taxon>Methanobacteriati</taxon>
        <taxon>Methanobacteriota</taxon>
        <taxon>Stenosarchaea group</taxon>
        <taxon>Halobacteria</taxon>
        <taxon>Halobacteriales</taxon>
        <taxon>Haloferacaceae</taxon>
        <taxon>Haloferax</taxon>
    </lineage>
</organism>
<feature type="compositionally biased region" description="Basic and acidic residues" evidence="6">
    <location>
        <begin position="55"/>
        <end position="69"/>
    </location>
</feature>
<dbReference type="PANTHER" id="PTHR11618:SF13">
    <property type="entry name" value="TRANSCRIPTION INITIATION FACTOR IIB"/>
    <property type="match status" value="1"/>
</dbReference>
<dbReference type="AlphaFoldDB" id="A0A384KJR4"/>
<dbReference type="GO" id="GO:0003743">
    <property type="term" value="F:translation initiation factor activity"/>
    <property type="evidence" value="ECO:0007669"/>
    <property type="project" value="UniProtKB-KW"/>
</dbReference>
<dbReference type="InterPro" id="IPR000812">
    <property type="entry name" value="TFIIB"/>
</dbReference>
<dbReference type="InterPro" id="IPR036915">
    <property type="entry name" value="Cyclin-like_sf"/>
</dbReference>
<feature type="region of interest" description="Disordered" evidence="6">
    <location>
        <begin position="55"/>
        <end position="104"/>
    </location>
</feature>
<reference evidence="9 10" key="2">
    <citation type="journal article" date="2014" name="PLoS Genet.">
        <title>Phylogenetically driven sequencing of extremely halophilic archaea reveals strategies for static and dynamic osmo-response.</title>
        <authorList>
            <person name="Becker E.A."/>
            <person name="Seitzer P.M."/>
            <person name="Tritt A."/>
            <person name="Larsen D."/>
            <person name="Krusor M."/>
            <person name="Yao A.I."/>
            <person name="Wu D."/>
            <person name="Madern D."/>
            <person name="Eisen J.A."/>
            <person name="Darling A.E."/>
            <person name="Facciotti M.T."/>
        </authorList>
    </citation>
    <scope>NUCLEOTIDE SEQUENCE [LARGE SCALE GENOMIC DNA]</scope>
    <source>
        <strain evidence="10">ATCC 29605 / DSM 3757 / JCM 8879 / NBRC 14742 / NCIMB 2012 / VKM B-1768 / DS2</strain>
    </source>
</reference>
<keyword evidence="2" id="KW-0479">Metal-binding</keyword>
<keyword evidence="4" id="KW-0805">Transcription regulation</keyword>
<reference evidence="10" key="1">
    <citation type="submission" date="2012-11" db="EMBL/GenBank/DDBJ databases">
        <authorList>
            <person name="Becker E.A."/>
            <person name="Seitzer P."/>
            <person name="Tritt A."/>
            <person name="Larsen D."/>
            <person name="Yao A."/>
            <person name="Wu D."/>
            <person name="Darling A."/>
            <person name="Eisen J.A."/>
            <person name="Facciotti M.T."/>
        </authorList>
    </citation>
    <scope>NUCLEOTIDE SEQUENCE [LARGE SCALE GENOMIC DNA]</scope>
    <source>
        <strain evidence="10">ATCC 29605 / DSM 3757 / JCM 8879 / NBRC 14742 / NCIMB 2012 / VKM B-1768 / DS2</strain>
    </source>
</reference>
<evidence type="ECO:0000313" key="9">
    <source>
        <dbReference type="EMBL" id="ELY30771.1"/>
    </source>
</evidence>
<dbReference type="GO" id="GO:0008270">
    <property type="term" value="F:zinc ion binding"/>
    <property type="evidence" value="ECO:0007669"/>
    <property type="project" value="UniProtKB-KW"/>
</dbReference>
<feature type="domain" description="Transcription factor TFIIB cyclin-like" evidence="7">
    <location>
        <begin position="123"/>
        <end position="195"/>
    </location>
</feature>
<dbReference type="InterPro" id="IPR013150">
    <property type="entry name" value="TFIIB_cyclin"/>
</dbReference>
<keyword evidence="9" id="KW-0396">Initiation factor</keyword>
<accession>A0A384KJR4</accession>
<dbReference type="PANTHER" id="PTHR11618">
    <property type="entry name" value="TRANSCRIPTION INITIATION FACTOR IIB-RELATED"/>
    <property type="match status" value="1"/>
</dbReference>
<comment type="caution">
    <text evidence="9">The sequence shown here is derived from an EMBL/GenBank/DDBJ whole genome shotgun (WGS) entry which is preliminary data.</text>
</comment>
<keyword evidence="2" id="KW-0863">Zinc-finger</keyword>
<dbReference type="GO" id="GO:0097550">
    <property type="term" value="C:transcription preinitiation complex"/>
    <property type="evidence" value="ECO:0007669"/>
    <property type="project" value="TreeGrafter"/>
</dbReference>
<evidence type="ECO:0000256" key="4">
    <source>
        <dbReference type="ARBA" id="ARBA00023015"/>
    </source>
</evidence>
<keyword evidence="9" id="KW-0648">Protein biosynthesis</keyword>
<evidence type="ECO:0000256" key="6">
    <source>
        <dbReference type="SAM" id="MobiDB-lite"/>
    </source>
</evidence>
<feature type="domain" description="TFIIB-type" evidence="8">
    <location>
        <begin position="23"/>
        <end position="61"/>
    </location>
</feature>
<dbReference type="SUPFAM" id="SSF57783">
    <property type="entry name" value="Zinc beta-ribbon"/>
    <property type="match status" value="1"/>
</dbReference>
<evidence type="ECO:0000259" key="8">
    <source>
        <dbReference type="Pfam" id="PF08271"/>
    </source>
</evidence>
<dbReference type="OrthoDB" id="7429at2157"/>
<gene>
    <name evidence="9" type="ORF">C498_10446</name>
</gene>
<dbReference type="Pfam" id="PF00382">
    <property type="entry name" value="TFIIB"/>
    <property type="match status" value="1"/>
</dbReference>
<evidence type="ECO:0000259" key="7">
    <source>
        <dbReference type="Pfam" id="PF00382"/>
    </source>
</evidence>
<evidence type="ECO:0000256" key="1">
    <source>
        <dbReference type="ARBA" id="ARBA00022737"/>
    </source>
</evidence>
<evidence type="ECO:0000256" key="2">
    <source>
        <dbReference type="ARBA" id="ARBA00022771"/>
    </source>
</evidence>
<dbReference type="Proteomes" id="UP000011532">
    <property type="component" value="Unassembled WGS sequence"/>
</dbReference>